<evidence type="ECO:0000256" key="3">
    <source>
        <dbReference type="ARBA" id="ARBA00022679"/>
    </source>
</evidence>
<dbReference type="GO" id="GO:0009247">
    <property type="term" value="P:glycolipid biosynthetic process"/>
    <property type="evidence" value="ECO:0007669"/>
    <property type="project" value="InterPro"/>
</dbReference>
<evidence type="ECO:0000256" key="2">
    <source>
        <dbReference type="ARBA" id="ARBA00022676"/>
    </source>
</evidence>
<gene>
    <name evidence="6" type="ORF">IAD24_05490</name>
</gene>
<keyword evidence="3" id="KW-0808">Transferase</keyword>
<evidence type="ECO:0000256" key="1">
    <source>
        <dbReference type="ARBA" id="ARBA00006962"/>
    </source>
</evidence>
<dbReference type="PANTHER" id="PTHR43025">
    <property type="entry name" value="MONOGALACTOSYLDIACYLGLYCEROL SYNTHASE"/>
    <property type="match status" value="1"/>
</dbReference>
<feature type="domain" description="Glycosyl transferase family 1" evidence="4">
    <location>
        <begin position="242"/>
        <end position="361"/>
    </location>
</feature>
<dbReference type="Pfam" id="PF06925">
    <property type="entry name" value="MGDG_synth"/>
    <property type="match status" value="1"/>
</dbReference>
<comment type="similarity">
    <text evidence="1">Belongs to the glycosyltransferase 28 family.</text>
</comment>
<reference evidence="6" key="2">
    <citation type="journal article" date="2021" name="PeerJ">
        <title>Extensive microbial diversity within the chicken gut microbiome revealed by metagenomics and culture.</title>
        <authorList>
            <person name="Gilroy R."/>
            <person name="Ravi A."/>
            <person name="Getino M."/>
            <person name="Pursley I."/>
            <person name="Horton D.L."/>
            <person name="Alikhan N.F."/>
            <person name="Baker D."/>
            <person name="Gharbi K."/>
            <person name="Hall N."/>
            <person name="Watson M."/>
            <person name="Adriaenssens E.M."/>
            <person name="Foster-Nyarko E."/>
            <person name="Jarju S."/>
            <person name="Secka A."/>
            <person name="Antonio M."/>
            <person name="Oren A."/>
            <person name="Chaudhuri R.R."/>
            <person name="La Ragione R."/>
            <person name="Hildebrand F."/>
            <person name="Pallen M.J."/>
        </authorList>
    </citation>
    <scope>NUCLEOTIDE SEQUENCE</scope>
    <source>
        <strain evidence="6">ChiGjej2B2-16831</strain>
    </source>
</reference>
<name>A0A9D1N4I2_9FIRM</name>
<dbReference type="GO" id="GO:0016758">
    <property type="term" value="F:hexosyltransferase activity"/>
    <property type="evidence" value="ECO:0007669"/>
    <property type="project" value="InterPro"/>
</dbReference>
<dbReference type="SUPFAM" id="SSF53756">
    <property type="entry name" value="UDP-Glycosyltransferase/glycogen phosphorylase"/>
    <property type="match status" value="1"/>
</dbReference>
<evidence type="ECO:0000259" key="5">
    <source>
        <dbReference type="Pfam" id="PF06925"/>
    </source>
</evidence>
<feature type="domain" description="Diacylglycerol glucosyltransferase N-terminal" evidence="5">
    <location>
        <begin position="21"/>
        <end position="190"/>
    </location>
</feature>
<dbReference type="Proteomes" id="UP000824128">
    <property type="component" value="Unassembled WGS sequence"/>
</dbReference>
<keyword evidence="2" id="KW-0328">Glycosyltransferase</keyword>
<accession>A0A9D1N4I2</accession>
<evidence type="ECO:0000259" key="4">
    <source>
        <dbReference type="Pfam" id="PF00534"/>
    </source>
</evidence>
<evidence type="ECO:0000313" key="7">
    <source>
        <dbReference type="Proteomes" id="UP000824128"/>
    </source>
</evidence>
<evidence type="ECO:0000313" key="6">
    <source>
        <dbReference type="EMBL" id="HIU94597.1"/>
    </source>
</evidence>
<comment type="caution">
    <text evidence="6">The sequence shown here is derived from an EMBL/GenBank/DDBJ whole genome shotgun (WGS) entry which is preliminary data.</text>
</comment>
<dbReference type="InterPro" id="IPR001296">
    <property type="entry name" value="Glyco_trans_1"/>
</dbReference>
<dbReference type="EMBL" id="DVNZ01000173">
    <property type="protein sequence ID" value="HIU94597.1"/>
    <property type="molecule type" value="Genomic_DNA"/>
</dbReference>
<organism evidence="6 7">
    <name type="scientific">Candidatus Aphodomorpha intestinavium</name>
    <dbReference type="NCBI Taxonomy" id="2840672"/>
    <lineage>
        <taxon>Bacteria</taxon>
        <taxon>Bacillati</taxon>
        <taxon>Bacillota</taxon>
        <taxon>Clostridia</taxon>
        <taxon>Eubacteriales</taxon>
        <taxon>Candidatus Aphodomorpha</taxon>
    </lineage>
</organism>
<reference evidence="6" key="1">
    <citation type="submission" date="2020-10" db="EMBL/GenBank/DDBJ databases">
        <authorList>
            <person name="Gilroy R."/>
        </authorList>
    </citation>
    <scope>NUCLEOTIDE SEQUENCE</scope>
    <source>
        <strain evidence="6">ChiGjej2B2-16831</strain>
    </source>
</reference>
<dbReference type="PANTHER" id="PTHR43025:SF3">
    <property type="entry name" value="MONOGALACTOSYLDIACYLGLYCEROL SYNTHASE 1, CHLOROPLASTIC"/>
    <property type="match status" value="1"/>
</dbReference>
<dbReference type="Pfam" id="PF00534">
    <property type="entry name" value="Glycos_transf_1"/>
    <property type="match status" value="1"/>
</dbReference>
<proteinExistence type="inferred from homology"/>
<dbReference type="InterPro" id="IPR009695">
    <property type="entry name" value="Diacylglyc_glucosyltr_N"/>
</dbReference>
<dbReference type="AlphaFoldDB" id="A0A9D1N4I2"/>
<protein>
    <submittedName>
        <fullName evidence="6">Glycosyltransferase</fullName>
    </submittedName>
</protein>
<dbReference type="InterPro" id="IPR050519">
    <property type="entry name" value="Glycosyltransf_28_UgtP"/>
</dbReference>
<sequence length="386" mass="40227">MAGGNGQKKVLLLSCNTGEGHNAAARAVIAQLEALGTQGVLMDALSFAPPGVSQLVGGVHRSVYRSMPALFGAGYAHTEQRARRGASAPYRLSALYAPKLFRCIRQGGFDAVAAPHVFPAVALTWLRRQSAYAGAMRALPCYFIDTDYTCSPFVDETALDGYCIPHASLADEFAKKGIPAEKLLPTGIPVQPDFAARTPRYAARAALSLPQQGRVLLLMSGSMGAGGAEQTAAALVPQLGPRDRLICLCGNNRSLLRALRCAHGCDPRVLVLPYTDRVGLLMDAADLLLTKPGGLTVTEAAAKGLPLVLTDAVGGCEARNAAFFAGQGMAAVAHDSADAARLAYALLDDGDARAAMAARQRAVLPAGAAERIARALLAAIDARRAA</sequence>
<dbReference type="GO" id="GO:0016020">
    <property type="term" value="C:membrane"/>
    <property type="evidence" value="ECO:0007669"/>
    <property type="project" value="GOC"/>
</dbReference>
<dbReference type="Gene3D" id="3.40.50.2000">
    <property type="entry name" value="Glycogen Phosphorylase B"/>
    <property type="match status" value="1"/>
</dbReference>